<evidence type="ECO:0000256" key="1">
    <source>
        <dbReference type="SAM" id="MobiDB-lite"/>
    </source>
</evidence>
<feature type="compositionally biased region" description="Gly residues" evidence="1">
    <location>
        <begin position="500"/>
        <end position="518"/>
    </location>
</feature>
<feature type="compositionally biased region" description="Gly residues" evidence="1">
    <location>
        <begin position="526"/>
        <end position="535"/>
    </location>
</feature>
<feature type="region of interest" description="Disordered" evidence="1">
    <location>
        <begin position="500"/>
        <end position="599"/>
    </location>
</feature>
<feature type="compositionally biased region" description="Basic and acidic residues" evidence="1">
    <location>
        <begin position="704"/>
        <end position="713"/>
    </location>
</feature>
<feature type="compositionally biased region" description="Gly residues" evidence="1">
    <location>
        <begin position="693"/>
        <end position="702"/>
    </location>
</feature>
<feature type="region of interest" description="Disordered" evidence="1">
    <location>
        <begin position="349"/>
        <end position="435"/>
    </location>
</feature>
<organism evidence="2 3">
    <name type="scientific">Micromonospora radicis</name>
    <dbReference type="NCBI Taxonomy" id="1894971"/>
    <lineage>
        <taxon>Bacteria</taxon>
        <taxon>Bacillati</taxon>
        <taxon>Actinomycetota</taxon>
        <taxon>Actinomycetes</taxon>
        <taxon>Micromonosporales</taxon>
        <taxon>Micromonosporaceae</taxon>
        <taxon>Micromonospora</taxon>
    </lineage>
</organism>
<dbReference type="Proteomes" id="UP000283832">
    <property type="component" value="Unassembled WGS sequence"/>
</dbReference>
<evidence type="ECO:0000313" key="2">
    <source>
        <dbReference type="EMBL" id="RIV36053.1"/>
    </source>
</evidence>
<dbReference type="EMBL" id="QXEC01000022">
    <property type="protein sequence ID" value="RIV36053.1"/>
    <property type="molecule type" value="Genomic_DNA"/>
</dbReference>
<gene>
    <name evidence="2" type="ORF">D2L64_20675</name>
</gene>
<feature type="compositionally biased region" description="Gly residues" evidence="1">
    <location>
        <begin position="545"/>
        <end position="599"/>
    </location>
</feature>
<keyword evidence="3" id="KW-1185">Reference proteome</keyword>
<name>A0A418MQW3_9ACTN</name>
<dbReference type="AlphaFoldDB" id="A0A418MQW3"/>
<comment type="caution">
    <text evidence="2">The sequence shown here is derived from an EMBL/GenBank/DDBJ whole genome shotgun (WGS) entry which is preliminary data.</text>
</comment>
<reference evidence="2 3" key="1">
    <citation type="submission" date="2018-08" db="EMBL/GenBank/DDBJ databases">
        <title>Jishengella sp. nov., isolated from a root of Azadirachta indica A. Juss. var. siamensis Valenton.</title>
        <authorList>
            <person name="Kuncharoen N."/>
            <person name="Tanasupawat S."/>
            <person name="Kudo T."/>
            <person name="Ohkuma M."/>
        </authorList>
    </citation>
    <scope>NUCLEOTIDE SEQUENCE [LARGE SCALE GENOMIC DNA]</scope>
    <source>
        <strain evidence="2 3">AZ1-13</strain>
    </source>
</reference>
<sequence length="770" mass="76168">MEWAPTIRTVLGAEADIDPSRVVGWVWITLDMSFWESRESTEGHTAQPWRHWMPNGSDWNKITLYRYRNLGSRNTINFQLIRATVNFYEGGDDSPRNQAQLLLDTSRATIDGIRANQHLDPQVFRDVATYFRNLHTYLTGAGQSPLRSLHEEIENGGAIEGSAADAFAWAMRDMALGMEQLAENISGRFELLYNHYLNTGWPYVLDQTAATIDRFRDRMEAAWQAFLGLTNHDPARLVRELLQSMERQVDAAYPLARGNRTGSRQEAWNFDFSEVLPSSGNASYDLIQQAEWTRLDDDLRTEWWNGYERLNEASLGATRMLISSYEDLLEAFARGVIALPHIPYPSANPFGGGDGDGDFGGGGGGGSDFGGGGGGGGAEFGGGGGGGGEFGGGGGGGGAEFGGGGGGGAEFGGGEFGGGGGGGAEFGGFGGDGGGTGGGSGGLGLGGGELGGGGGFESGGFGSDGVGAGIGSGGVGPGGTGGVIGGGGLPGIGGAIGGIGGGSGTARPGGGSGSGGSFPGSDDRGSGTGTGGVVGGSPSPLVPGSGFGSGGLGSGTGSGSGGGTGSGGFNPGSGAGGSGGSLPGSGSGGSGVDLGGIGSGGSVGSGGSGFDLGGIGSGAGGSGLDAGGTGSGAGQFGADRPAGFALGPLGTPPAGHIPSPLDNFAAAANAAGASAAGGHNAGATGGMPFMPMGGMGGMGNPGGRESEKERERTTWLAEEQDVWGTEPDVTAAVIGREDHEPETADQPSRRPSSPRPTQPTYEPVRGRGNR</sequence>
<feature type="compositionally biased region" description="Gly residues" evidence="1">
    <location>
        <begin position="350"/>
        <end position="435"/>
    </location>
</feature>
<evidence type="ECO:0000313" key="3">
    <source>
        <dbReference type="Proteomes" id="UP000283832"/>
    </source>
</evidence>
<accession>A0A418MQW3</accession>
<dbReference type="PRINTS" id="PR01228">
    <property type="entry name" value="EGGSHELL"/>
</dbReference>
<protein>
    <submittedName>
        <fullName evidence="2">Uncharacterized protein</fullName>
    </submittedName>
</protein>
<feature type="region of interest" description="Disordered" evidence="1">
    <location>
        <begin position="687"/>
        <end position="770"/>
    </location>
</feature>
<proteinExistence type="predicted"/>